<dbReference type="InterPro" id="IPR012962">
    <property type="entry name" value="Pept_M54_archaemetzincn"/>
</dbReference>
<dbReference type="GO" id="GO:0006508">
    <property type="term" value="P:proteolysis"/>
    <property type="evidence" value="ECO:0007669"/>
    <property type="project" value="UniProtKB-KW"/>
</dbReference>
<dbReference type="SUPFAM" id="SSF55486">
    <property type="entry name" value="Metalloproteases ('zincins'), catalytic domain"/>
    <property type="match status" value="1"/>
</dbReference>
<evidence type="ECO:0000256" key="5">
    <source>
        <dbReference type="ARBA" id="ARBA00022833"/>
    </source>
</evidence>
<dbReference type="AlphaFoldDB" id="A0A8H5B258"/>
<protein>
    <submittedName>
        <fullName evidence="8">Uncharacterized protein</fullName>
    </submittedName>
</protein>
<comment type="cofactor">
    <cofactor evidence="1">
        <name>Zn(2+)</name>
        <dbReference type="ChEBI" id="CHEBI:29105"/>
    </cofactor>
</comment>
<feature type="compositionally biased region" description="Basic and acidic residues" evidence="7">
    <location>
        <begin position="297"/>
        <end position="308"/>
    </location>
</feature>
<dbReference type="EMBL" id="JAACJJ010000043">
    <property type="protein sequence ID" value="KAF5315231.1"/>
    <property type="molecule type" value="Genomic_DNA"/>
</dbReference>
<dbReference type="PANTHER" id="PTHR15910">
    <property type="entry name" value="ARCHAEMETZINCIN"/>
    <property type="match status" value="1"/>
</dbReference>
<keyword evidence="4" id="KW-0378">Hydrolase</keyword>
<name>A0A8H5B258_9AGAR</name>
<evidence type="ECO:0000256" key="3">
    <source>
        <dbReference type="ARBA" id="ARBA00022723"/>
    </source>
</evidence>
<feature type="compositionally biased region" description="Low complexity" evidence="7">
    <location>
        <begin position="64"/>
        <end position="73"/>
    </location>
</feature>
<reference evidence="8 9" key="1">
    <citation type="journal article" date="2020" name="ISME J.">
        <title>Uncovering the hidden diversity of litter-decomposition mechanisms in mushroom-forming fungi.</title>
        <authorList>
            <person name="Floudas D."/>
            <person name="Bentzer J."/>
            <person name="Ahren D."/>
            <person name="Johansson T."/>
            <person name="Persson P."/>
            <person name="Tunlid A."/>
        </authorList>
    </citation>
    <scope>NUCLEOTIDE SEQUENCE [LARGE SCALE GENOMIC DNA]</scope>
    <source>
        <strain evidence="8 9">CBS 101986</strain>
    </source>
</reference>
<accession>A0A8H5B258</accession>
<gene>
    <name evidence="8" type="ORF">D9619_006972</name>
</gene>
<dbReference type="Proteomes" id="UP000567179">
    <property type="component" value="Unassembled WGS sequence"/>
</dbReference>
<evidence type="ECO:0000313" key="9">
    <source>
        <dbReference type="Proteomes" id="UP000567179"/>
    </source>
</evidence>
<evidence type="ECO:0000256" key="4">
    <source>
        <dbReference type="ARBA" id="ARBA00022801"/>
    </source>
</evidence>
<keyword evidence="2" id="KW-0645">Protease</keyword>
<evidence type="ECO:0000313" key="8">
    <source>
        <dbReference type="EMBL" id="KAF5315231.1"/>
    </source>
</evidence>
<keyword evidence="6" id="KW-0482">Metalloprotease</keyword>
<dbReference type="InterPro" id="IPR024079">
    <property type="entry name" value="MetalloPept_cat_dom_sf"/>
</dbReference>
<keyword evidence="9" id="KW-1185">Reference proteome</keyword>
<keyword evidence="3" id="KW-0479">Metal-binding</keyword>
<organism evidence="8 9">
    <name type="scientific">Psilocybe cf. subviscida</name>
    <dbReference type="NCBI Taxonomy" id="2480587"/>
    <lineage>
        <taxon>Eukaryota</taxon>
        <taxon>Fungi</taxon>
        <taxon>Dikarya</taxon>
        <taxon>Basidiomycota</taxon>
        <taxon>Agaricomycotina</taxon>
        <taxon>Agaricomycetes</taxon>
        <taxon>Agaricomycetidae</taxon>
        <taxon>Agaricales</taxon>
        <taxon>Agaricineae</taxon>
        <taxon>Strophariaceae</taxon>
        <taxon>Psilocybe</taxon>
    </lineage>
</organism>
<dbReference type="OrthoDB" id="2365600at2759"/>
<feature type="compositionally biased region" description="Polar residues" evidence="7">
    <location>
        <begin position="314"/>
        <end position="325"/>
    </location>
</feature>
<comment type="caution">
    <text evidence="8">The sequence shown here is derived from an EMBL/GenBank/DDBJ whole genome shotgun (WGS) entry which is preliminary data.</text>
</comment>
<dbReference type="CDD" id="cd11375">
    <property type="entry name" value="Peptidase_M54"/>
    <property type="match status" value="1"/>
</dbReference>
<dbReference type="Gene3D" id="3.40.390.10">
    <property type="entry name" value="Collagenase (Catalytic Domain)"/>
    <property type="match status" value="1"/>
</dbReference>
<sequence length="461" mass="50874">MTPMSATCTHSSLCLDTDEYASRFGYIRPTEQKRSSAEQLQSGGSSKSKTKTKTNSAVSPSTFPGPLLLPGDDLSTDPKYPAQSLRQWYRDKDRNPVTPERNVVYVAAPPKIDHSVKFMGAWVSPAIPKNPKGVPTDNLTPPATPDIVEYLTAYYHGMKVKTLSQSFTFTSWDAGPTKKSTKATEKFPKYVGLAISTECIRIRTRPSHDGSFHRQINLNDLLDGAIEALPDDAYALLLLVDHDIYEDEDDDFACGRAYGGSRVAVVSSARYHPKLDSRADVDVYHAWPASHCKEYIEHTRDTDSEPPKKRTKTQKSNNPSTSTLLFPSEDESPTTDALKAHKTISPYRADIKPYMGLWLGRVCKTAAHELGHCFGMDHCVYYACAMQGTASLAEDARQPPYLCPVDLAKMLNATGADAIDRYKAIQTYCSKHAGHVQLFAAFHAWIAGKLKELASEATPAT</sequence>
<feature type="region of interest" description="Disordered" evidence="7">
    <location>
        <begin position="26"/>
        <end position="76"/>
    </location>
</feature>
<proteinExistence type="predicted"/>
<dbReference type="Pfam" id="PF07998">
    <property type="entry name" value="Peptidase_M54"/>
    <property type="match status" value="1"/>
</dbReference>
<dbReference type="GO" id="GO:0046872">
    <property type="term" value="F:metal ion binding"/>
    <property type="evidence" value="ECO:0007669"/>
    <property type="project" value="UniProtKB-KW"/>
</dbReference>
<dbReference type="GO" id="GO:0008237">
    <property type="term" value="F:metallopeptidase activity"/>
    <property type="evidence" value="ECO:0007669"/>
    <property type="project" value="UniProtKB-KW"/>
</dbReference>
<keyword evidence="5" id="KW-0862">Zinc</keyword>
<dbReference type="PANTHER" id="PTHR15910:SF1">
    <property type="entry name" value="ARCHAEMETZINCIN-2"/>
    <property type="match status" value="1"/>
</dbReference>
<evidence type="ECO:0000256" key="6">
    <source>
        <dbReference type="ARBA" id="ARBA00023049"/>
    </source>
</evidence>
<evidence type="ECO:0000256" key="2">
    <source>
        <dbReference type="ARBA" id="ARBA00022670"/>
    </source>
</evidence>
<evidence type="ECO:0000256" key="1">
    <source>
        <dbReference type="ARBA" id="ARBA00001947"/>
    </source>
</evidence>
<feature type="region of interest" description="Disordered" evidence="7">
    <location>
        <begin position="297"/>
        <end position="334"/>
    </location>
</feature>
<evidence type="ECO:0000256" key="7">
    <source>
        <dbReference type="SAM" id="MobiDB-lite"/>
    </source>
</evidence>